<name>A0ABP7FSK3_9FLAO</name>
<dbReference type="EMBL" id="BAABDT010000006">
    <property type="protein sequence ID" value="GAA3746661.1"/>
    <property type="molecule type" value="Genomic_DNA"/>
</dbReference>
<proteinExistence type="predicted"/>
<protein>
    <submittedName>
        <fullName evidence="1">Uncharacterized protein</fullName>
    </submittedName>
</protein>
<dbReference type="Proteomes" id="UP001501367">
    <property type="component" value="Unassembled WGS sequence"/>
</dbReference>
<organism evidence="1 2">
    <name type="scientific">Flavobacterium ginsengisoli</name>
    <dbReference type="NCBI Taxonomy" id="871694"/>
    <lineage>
        <taxon>Bacteria</taxon>
        <taxon>Pseudomonadati</taxon>
        <taxon>Bacteroidota</taxon>
        <taxon>Flavobacteriia</taxon>
        <taxon>Flavobacteriales</taxon>
        <taxon>Flavobacteriaceae</taxon>
        <taxon>Flavobacterium</taxon>
    </lineage>
</organism>
<comment type="caution">
    <text evidence="1">The sequence shown here is derived from an EMBL/GenBank/DDBJ whole genome shotgun (WGS) entry which is preliminary data.</text>
</comment>
<evidence type="ECO:0000313" key="2">
    <source>
        <dbReference type="Proteomes" id="UP001501367"/>
    </source>
</evidence>
<evidence type="ECO:0000313" key="1">
    <source>
        <dbReference type="EMBL" id="GAA3746661.1"/>
    </source>
</evidence>
<accession>A0ABP7FSK3</accession>
<gene>
    <name evidence="1" type="ORF">GCM10022422_33860</name>
</gene>
<keyword evidence="2" id="KW-1185">Reference proteome</keyword>
<reference evidence="2" key="1">
    <citation type="journal article" date="2019" name="Int. J. Syst. Evol. Microbiol.">
        <title>The Global Catalogue of Microorganisms (GCM) 10K type strain sequencing project: providing services to taxonomists for standard genome sequencing and annotation.</title>
        <authorList>
            <consortium name="The Broad Institute Genomics Platform"/>
            <consortium name="The Broad Institute Genome Sequencing Center for Infectious Disease"/>
            <person name="Wu L."/>
            <person name="Ma J."/>
        </authorList>
    </citation>
    <scope>NUCLEOTIDE SEQUENCE [LARGE SCALE GENOMIC DNA]</scope>
    <source>
        <strain evidence="2">JCM 17336</strain>
    </source>
</reference>
<sequence>MSRKLDFVNDYISGFISENFPEFSRFKIEINENALYFQNVKDGYKDVLYVGLGHTNYPSEQVSHGGFHCWTEITVVEKLLLDLIVKHGLHVEQLFPTIRFNEFTNNNFNEIWDSFGQFRNYDLSTNEEKLNALCQHYKEMIIQYFTPFWEKYSNIQYVNDEIINKVFEEDLNNYLPGKGNLKKIIIMKICSNPNYNEYKQTLINLAGNAVLQDKDKYQPYENLLSELIEILETQY</sequence>
<dbReference type="RefSeq" id="WP_278021049.1">
    <property type="nucleotide sequence ID" value="NZ_BAABDT010000006.1"/>
</dbReference>